<keyword evidence="2" id="KW-1185">Reference proteome</keyword>
<gene>
    <name evidence="1" type="ORF">CFP56_027374</name>
</gene>
<dbReference type="AlphaFoldDB" id="A0AAW0LWP6"/>
<dbReference type="Gene3D" id="2.40.50.140">
    <property type="entry name" value="Nucleic acid-binding proteins"/>
    <property type="match status" value="1"/>
</dbReference>
<comment type="caution">
    <text evidence="1">The sequence shown here is derived from an EMBL/GenBank/DDBJ whole genome shotgun (WGS) entry which is preliminary data.</text>
</comment>
<dbReference type="SUPFAM" id="SSF50249">
    <property type="entry name" value="Nucleic acid-binding proteins"/>
    <property type="match status" value="1"/>
</dbReference>
<name>A0AAW0LWP6_QUESU</name>
<protein>
    <submittedName>
        <fullName evidence="1">Uncharacterized protein</fullName>
    </submittedName>
</protein>
<reference evidence="1 2" key="1">
    <citation type="journal article" date="2018" name="Sci. Data">
        <title>The draft genome sequence of cork oak.</title>
        <authorList>
            <person name="Ramos A.M."/>
            <person name="Usie A."/>
            <person name="Barbosa P."/>
            <person name="Barros P.M."/>
            <person name="Capote T."/>
            <person name="Chaves I."/>
            <person name="Simoes F."/>
            <person name="Abreu I."/>
            <person name="Carrasquinho I."/>
            <person name="Faro C."/>
            <person name="Guimaraes J.B."/>
            <person name="Mendonca D."/>
            <person name="Nobrega F."/>
            <person name="Rodrigues L."/>
            <person name="Saibo N.J.M."/>
            <person name="Varela M.C."/>
            <person name="Egas C."/>
            <person name="Matos J."/>
            <person name="Miguel C.M."/>
            <person name="Oliveira M.M."/>
            <person name="Ricardo C.P."/>
            <person name="Goncalves S."/>
        </authorList>
    </citation>
    <scope>NUCLEOTIDE SEQUENCE [LARGE SCALE GENOMIC DNA]</scope>
    <source>
        <strain evidence="2">cv. HL8</strain>
    </source>
</reference>
<organism evidence="1 2">
    <name type="scientific">Quercus suber</name>
    <name type="common">Cork oak</name>
    <dbReference type="NCBI Taxonomy" id="58331"/>
    <lineage>
        <taxon>Eukaryota</taxon>
        <taxon>Viridiplantae</taxon>
        <taxon>Streptophyta</taxon>
        <taxon>Embryophyta</taxon>
        <taxon>Tracheophyta</taxon>
        <taxon>Spermatophyta</taxon>
        <taxon>Magnoliopsida</taxon>
        <taxon>eudicotyledons</taxon>
        <taxon>Gunneridae</taxon>
        <taxon>Pentapetalae</taxon>
        <taxon>rosids</taxon>
        <taxon>fabids</taxon>
        <taxon>Fagales</taxon>
        <taxon>Fagaceae</taxon>
        <taxon>Quercus</taxon>
    </lineage>
</organism>
<proteinExistence type="predicted"/>
<dbReference type="EMBL" id="PKMF04000044">
    <property type="protein sequence ID" value="KAK7855521.1"/>
    <property type="molecule type" value="Genomic_DNA"/>
</dbReference>
<evidence type="ECO:0000313" key="1">
    <source>
        <dbReference type="EMBL" id="KAK7855521.1"/>
    </source>
</evidence>
<dbReference type="InterPro" id="IPR012340">
    <property type="entry name" value="NA-bd_OB-fold"/>
</dbReference>
<accession>A0AAW0LWP6</accession>
<dbReference type="Proteomes" id="UP000237347">
    <property type="component" value="Unassembled WGS sequence"/>
</dbReference>
<evidence type="ECO:0000313" key="2">
    <source>
        <dbReference type="Proteomes" id="UP000237347"/>
    </source>
</evidence>
<sequence>MHAIVRKNVFRKFSVILREGGTFIISNFKVIMTNKGYRPVSNDLNIISLLTSSVKECNEESELIPMHAFEFATYDCINSRLNDNSYLTTYTNSCRYNWKTIAVGSIEQVHFDNGFTNIRNLQVLLHQ</sequence>